<evidence type="ECO:0000256" key="4">
    <source>
        <dbReference type="ARBA" id="ARBA00023004"/>
    </source>
</evidence>
<dbReference type="InterPro" id="IPR001128">
    <property type="entry name" value="Cyt_P450"/>
</dbReference>
<organism evidence="6 7">
    <name type="scientific">Thamnidium elegans</name>
    <dbReference type="NCBI Taxonomy" id="101142"/>
    <lineage>
        <taxon>Eukaryota</taxon>
        <taxon>Fungi</taxon>
        <taxon>Fungi incertae sedis</taxon>
        <taxon>Mucoromycota</taxon>
        <taxon>Mucoromycotina</taxon>
        <taxon>Mucoromycetes</taxon>
        <taxon>Mucorales</taxon>
        <taxon>Mucorineae</taxon>
        <taxon>Mucoraceae</taxon>
        <taxon>Thamnidium</taxon>
    </lineage>
</organism>
<keyword evidence="7" id="KW-1185">Reference proteome</keyword>
<dbReference type="GO" id="GO:0005506">
    <property type="term" value="F:iron ion binding"/>
    <property type="evidence" value="ECO:0007669"/>
    <property type="project" value="InterPro"/>
</dbReference>
<dbReference type="InterPro" id="IPR050121">
    <property type="entry name" value="Cytochrome_P450_monoxygenase"/>
</dbReference>
<keyword evidence="3 5" id="KW-0479">Metal-binding</keyword>
<evidence type="ECO:0000256" key="2">
    <source>
        <dbReference type="ARBA" id="ARBA00010617"/>
    </source>
</evidence>
<accession>A0A8H7SJ41</accession>
<dbReference type="Pfam" id="PF00067">
    <property type="entry name" value="p450"/>
    <property type="match status" value="1"/>
</dbReference>
<dbReference type="Proteomes" id="UP000613177">
    <property type="component" value="Unassembled WGS sequence"/>
</dbReference>
<reference evidence="6" key="1">
    <citation type="submission" date="2021-01" db="EMBL/GenBank/DDBJ databases">
        <title>Metabolic potential, ecology and presence of endohyphal bacteria is reflected in genomic diversity of Mucoromycotina.</title>
        <authorList>
            <person name="Muszewska A."/>
            <person name="Okrasinska A."/>
            <person name="Steczkiewicz K."/>
            <person name="Drgas O."/>
            <person name="Orlowska M."/>
            <person name="Perlinska-Lenart U."/>
            <person name="Aleksandrzak-Piekarczyk T."/>
            <person name="Szatraj K."/>
            <person name="Zielenkiewicz U."/>
            <person name="Pilsyk S."/>
            <person name="Malc E."/>
            <person name="Mieczkowski P."/>
            <person name="Kruszewska J.S."/>
            <person name="Biernat P."/>
            <person name="Pawlowska J."/>
        </authorList>
    </citation>
    <scope>NUCLEOTIDE SEQUENCE</scope>
    <source>
        <strain evidence="6">WA0000018081</strain>
    </source>
</reference>
<dbReference type="InterPro" id="IPR002403">
    <property type="entry name" value="Cyt_P450_E_grp-IV"/>
</dbReference>
<dbReference type="Gene3D" id="1.10.630.10">
    <property type="entry name" value="Cytochrome P450"/>
    <property type="match status" value="1"/>
</dbReference>
<keyword evidence="4 5" id="KW-0408">Iron</keyword>
<dbReference type="SUPFAM" id="SSF48264">
    <property type="entry name" value="Cytochrome P450"/>
    <property type="match status" value="1"/>
</dbReference>
<feature type="binding site" description="axial binding residue" evidence="5">
    <location>
        <position position="491"/>
    </location>
    <ligand>
        <name>heme</name>
        <dbReference type="ChEBI" id="CHEBI:30413"/>
    </ligand>
    <ligandPart>
        <name>Fe</name>
        <dbReference type="ChEBI" id="CHEBI:18248"/>
    </ligandPart>
</feature>
<keyword evidence="5" id="KW-0349">Heme</keyword>
<dbReference type="GO" id="GO:0016705">
    <property type="term" value="F:oxidoreductase activity, acting on paired donors, with incorporation or reduction of molecular oxygen"/>
    <property type="evidence" value="ECO:0007669"/>
    <property type="project" value="InterPro"/>
</dbReference>
<evidence type="ECO:0000313" key="7">
    <source>
        <dbReference type="Proteomes" id="UP000613177"/>
    </source>
</evidence>
<dbReference type="CDD" id="cd11069">
    <property type="entry name" value="CYP_FUM15-like"/>
    <property type="match status" value="1"/>
</dbReference>
<dbReference type="GO" id="GO:0004497">
    <property type="term" value="F:monooxygenase activity"/>
    <property type="evidence" value="ECO:0007669"/>
    <property type="project" value="InterPro"/>
</dbReference>
<dbReference type="PRINTS" id="PR00385">
    <property type="entry name" value="P450"/>
</dbReference>
<evidence type="ECO:0008006" key="8">
    <source>
        <dbReference type="Google" id="ProtNLM"/>
    </source>
</evidence>
<evidence type="ECO:0000256" key="5">
    <source>
        <dbReference type="PIRSR" id="PIRSR602403-1"/>
    </source>
</evidence>
<dbReference type="AlphaFoldDB" id="A0A8H7SJ41"/>
<comment type="similarity">
    <text evidence="2">Belongs to the cytochrome P450 family.</text>
</comment>
<proteinExistence type="inferred from homology"/>
<dbReference type="GO" id="GO:0020037">
    <property type="term" value="F:heme binding"/>
    <property type="evidence" value="ECO:0007669"/>
    <property type="project" value="InterPro"/>
</dbReference>
<comment type="caution">
    <text evidence="6">The sequence shown here is derived from an EMBL/GenBank/DDBJ whole genome shotgun (WGS) entry which is preliminary data.</text>
</comment>
<dbReference type="OrthoDB" id="1470350at2759"/>
<comment type="cofactor">
    <cofactor evidence="1 5">
        <name>heme</name>
        <dbReference type="ChEBI" id="CHEBI:30413"/>
    </cofactor>
</comment>
<dbReference type="PANTHER" id="PTHR24305:SF166">
    <property type="entry name" value="CYTOCHROME P450 12A4, MITOCHONDRIAL-RELATED"/>
    <property type="match status" value="1"/>
</dbReference>
<name>A0A8H7SJ41_9FUNG</name>
<evidence type="ECO:0000256" key="3">
    <source>
        <dbReference type="ARBA" id="ARBA00022723"/>
    </source>
</evidence>
<dbReference type="EMBL" id="JAEPRE010000313">
    <property type="protein sequence ID" value="KAG2229077.1"/>
    <property type="molecule type" value="Genomic_DNA"/>
</dbReference>
<dbReference type="PANTHER" id="PTHR24305">
    <property type="entry name" value="CYTOCHROME P450"/>
    <property type="match status" value="1"/>
</dbReference>
<dbReference type="InterPro" id="IPR036396">
    <property type="entry name" value="Cyt_P450_sf"/>
</dbReference>
<protein>
    <recommendedName>
        <fullName evidence="8">Cytochrome P450</fullName>
    </recommendedName>
</protein>
<evidence type="ECO:0000256" key="1">
    <source>
        <dbReference type="ARBA" id="ARBA00001971"/>
    </source>
</evidence>
<evidence type="ECO:0000313" key="6">
    <source>
        <dbReference type="EMBL" id="KAG2229077.1"/>
    </source>
</evidence>
<dbReference type="PRINTS" id="PR00465">
    <property type="entry name" value="EP450IV"/>
</dbReference>
<gene>
    <name evidence="6" type="ORF">INT48_003291</name>
</gene>
<sequence length="543" mass="61809">MVNYQLVQDTIQKYIQSYVLNPTGLDPAAAKKLSVQLGVSSIIVYYFFRLFVYRLYLDPINRLPGPKVGWIPLMGNLGEIVKEESGTPHKRWAKKYGGVLVYHGPWNVPRVSVTDHLLLKQILTTDEYDYVKTPEASDFLRRILGNGLLVSEGTVHRHQRKMLNPAFSVNAIRSIVPLMAKPGYRLRDNWLSLVNSDNNKMRGDNDEIYTEIEVSTGLSMATLDVIGWAFGQDFKALENHGTPHQSKLSRAYLDLFSNESSFMRILTFIMPIFSYLPTQRNREVRRDLKWLDEESRALVQAGIDRAAKEKATGVSDNKPKDLLAVMVDLIDEETGEGFTAEELRHQCLTFLAAGHETTSVSLSWCLWLLAQNQQIQDDLREEVRTLFRDNNETPTYEEINSLPLLNNVVRETLRLIPAVPMTSRISRVATTLGPYAVPAGTRIMICPIATHHSTAIWGDDAEVFNPSRWEKSEQLGNAYQYMPFLAGGRQCIGYKFALVEFKVLLALLIRNLQYFEKPGFHVKKKQQVTLRPSPDMTLWVKSV</sequence>